<evidence type="ECO:0000313" key="3">
    <source>
        <dbReference type="Proteomes" id="UP000029385"/>
    </source>
</evidence>
<keyword evidence="3" id="KW-1185">Reference proteome</keyword>
<dbReference type="Proteomes" id="UP000029385">
    <property type="component" value="Unassembled WGS sequence"/>
</dbReference>
<sequence length="101" mass="11191">MSAEWEQLDRTAKSAMTAVLKKYRDVQCAYLLKRFDEGGVSHFTLSIVFDGEANSEAINAAISAFAGVAPPEKELEVLLLTPDLQRKVIAQAKAEPFYVRD</sequence>
<dbReference type="Pfam" id="PF14581">
    <property type="entry name" value="SseB_C"/>
    <property type="match status" value="1"/>
</dbReference>
<dbReference type="PATRIC" id="fig|1121015.4.peg.129"/>
<dbReference type="STRING" id="1121015.GCA_000420545_01075"/>
<accession>A0A091AW83</accession>
<evidence type="ECO:0000313" key="2">
    <source>
        <dbReference type="EMBL" id="KFN44548.1"/>
    </source>
</evidence>
<gene>
    <name evidence="2" type="ORF">N789_00645</name>
</gene>
<evidence type="ECO:0000259" key="1">
    <source>
        <dbReference type="Pfam" id="PF14581"/>
    </source>
</evidence>
<name>A0A091AW83_9GAMM</name>
<protein>
    <recommendedName>
        <fullName evidence="1">SseB protein C-terminal domain-containing protein</fullName>
    </recommendedName>
</protein>
<dbReference type="AlphaFoldDB" id="A0A091AW83"/>
<comment type="caution">
    <text evidence="2">The sequence shown here is derived from an EMBL/GenBank/DDBJ whole genome shotgun (WGS) entry which is preliminary data.</text>
</comment>
<dbReference type="InterPro" id="IPR027945">
    <property type="entry name" value="SseB_C"/>
</dbReference>
<organism evidence="2 3">
    <name type="scientific">Arenimonas oryziterrae DSM 21050 = YC6267</name>
    <dbReference type="NCBI Taxonomy" id="1121015"/>
    <lineage>
        <taxon>Bacteria</taxon>
        <taxon>Pseudomonadati</taxon>
        <taxon>Pseudomonadota</taxon>
        <taxon>Gammaproteobacteria</taxon>
        <taxon>Lysobacterales</taxon>
        <taxon>Lysobacteraceae</taxon>
        <taxon>Arenimonas</taxon>
    </lineage>
</organism>
<reference evidence="2 3" key="1">
    <citation type="submission" date="2013-09" db="EMBL/GenBank/DDBJ databases">
        <title>Genome sequencing of Arenimonas oryziterrae.</title>
        <authorList>
            <person name="Chen F."/>
            <person name="Wang G."/>
        </authorList>
    </citation>
    <scope>NUCLEOTIDE SEQUENCE [LARGE SCALE GENOMIC DNA]</scope>
    <source>
        <strain evidence="2 3">YC6267</strain>
    </source>
</reference>
<proteinExistence type="predicted"/>
<dbReference type="EMBL" id="AVCI01000001">
    <property type="protein sequence ID" value="KFN44548.1"/>
    <property type="molecule type" value="Genomic_DNA"/>
</dbReference>
<feature type="domain" description="SseB protein C-terminal" evidence="1">
    <location>
        <begin position="14"/>
        <end position="100"/>
    </location>
</feature>